<evidence type="ECO:0000256" key="1">
    <source>
        <dbReference type="ARBA" id="ARBA00004123"/>
    </source>
</evidence>
<dbReference type="Proteomes" id="UP001174694">
    <property type="component" value="Unassembled WGS sequence"/>
</dbReference>
<dbReference type="GO" id="GO:0000981">
    <property type="term" value="F:DNA-binding transcription factor activity, RNA polymerase II-specific"/>
    <property type="evidence" value="ECO:0007669"/>
    <property type="project" value="InterPro"/>
</dbReference>
<evidence type="ECO:0000256" key="4">
    <source>
        <dbReference type="ARBA" id="ARBA00023125"/>
    </source>
</evidence>
<dbReference type="PANTHER" id="PTHR37534">
    <property type="entry name" value="TRANSCRIPTIONAL ACTIVATOR PROTEIN UGA3"/>
    <property type="match status" value="1"/>
</dbReference>
<reference evidence="9" key="1">
    <citation type="submission" date="2022-07" db="EMBL/GenBank/DDBJ databases">
        <title>Fungi with potential for degradation of polypropylene.</title>
        <authorList>
            <person name="Gostincar C."/>
        </authorList>
    </citation>
    <scope>NUCLEOTIDE SEQUENCE</scope>
    <source>
        <strain evidence="9">EXF-13308</strain>
    </source>
</reference>
<dbReference type="SUPFAM" id="SSF57701">
    <property type="entry name" value="Zn2/Cys6 DNA-binding domain"/>
    <property type="match status" value="1"/>
</dbReference>
<comment type="caution">
    <text evidence="9">The sequence shown here is derived from an EMBL/GenBank/DDBJ whole genome shotgun (WGS) entry which is preliminary data.</text>
</comment>
<keyword evidence="2" id="KW-0862">Zinc</keyword>
<gene>
    <name evidence="9" type="ORF">NKR23_g3542</name>
</gene>
<comment type="subcellular location">
    <subcellularLocation>
        <location evidence="1">Nucleus</location>
    </subcellularLocation>
</comment>
<dbReference type="AlphaFoldDB" id="A0AA38RLD4"/>
<feature type="compositionally biased region" description="Basic and acidic residues" evidence="7">
    <location>
        <begin position="67"/>
        <end position="82"/>
    </location>
</feature>
<dbReference type="InterPro" id="IPR001138">
    <property type="entry name" value="Zn2Cys6_DnaBD"/>
</dbReference>
<dbReference type="GO" id="GO:0005634">
    <property type="term" value="C:nucleus"/>
    <property type="evidence" value="ECO:0007669"/>
    <property type="project" value="UniProtKB-SubCell"/>
</dbReference>
<accession>A0AA38RLD4</accession>
<proteinExistence type="predicted"/>
<evidence type="ECO:0000256" key="2">
    <source>
        <dbReference type="ARBA" id="ARBA00022833"/>
    </source>
</evidence>
<dbReference type="PROSITE" id="PS50048">
    <property type="entry name" value="ZN2_CY6_FUNGAL_2"/>
    <property type="match status" value="1"/>
</dbReference>
<dbReference type="Pfam" id="PF11951">
    <property type="entry name" value="Fungal_trans_2"/>
    <property type="match status" value="1"/>
</dbReference>
<name>A0AA38RLD4_9PEZI</name>
<dbReference type="CDD" id="cd00067">
    <property type="entry name" value="GAL4"/>
    <property type="match status" value="1"/>
</dbReference>
<evidence type="ECO:0000256" key="6">
    <source>
        <dbReference type="ARBA" id="ARBA00023242"/>
    </source>
</evidence>
<feature type="domain" description="Zn(2)-C6 fungal-type" evidence="8">
    <location>
        <begin position="8"/>
        <end position="36"/>
    </location>
</feature>
<dbReference type="SMART" id="SM00066">
    <property type="entry name" value="GAL4"/>
    <property type="match status" value="1"/>
</dbReference>
<keyword evidence="6" id="KW-0539">Nucleus</keyword>
<dbReference type="GO" id="GO:0003677">
    <property type="term" value="F:DNA binding"/>
    <property type="evidence" value="ECO:0007669"/>
    <property type="project" value="UniProtKB-KW"/>
</dbReference>
<keyword evidence="4" id="KW-0238">DNA-binding</keyword>
<dbReference type="Pfam" id="PF00172">
    <property type="entry name" value="Zn_clus"/>
    <property type="match status" value="1"/>
</dbReference>
<dbReference type="PROSITE" id="PS00463">
    <property type="entry name" value="ZN2_CY6_FUNGAL_1"/>
    <property type="match status" value="1"/>
</dbReference>
<dbReference type="EMBL" id="JANBVO010000007">
    <property type="protein sequence ID" value="KAJ9150867.1"/>
    <property type="molecule type" value="Genomic_DNA"/>
</dbReference>
<evidence type="ECO:0000256" key="7">
    <source>
        <dbReference type="SAM" id="MobiDB-lite"/>
    </source>
</evidence>
<evidence type="ECO:0000313" key="9">
    <source>
        <dbReference type="EMBL" id="KAJ9150867.1"/>
    </source>
</evidence>
<evidence type="ECO:0000313" key="10">
    <source>
        <dbReference type="Proteomes" id="UP001174694"/>
    </source>
</evidence>
<feature type="region of interest" description="Disordered" evidence="7">
    <location>
        <begin position="39"/>
        <end position="94"/>
    </location>
</feature>
<keyword evidence="10" id="KW-1185">Reference proteome</keyword>
<dbReference type="PANTHER" id="PTHR37534:SF46">
    <property type="entry name" value="ZN(II)2CYS6 TRANSCRIPTION FACTOR (EUROFUNG)"/>
    <property type="match status" value="1"/>
</dbReference>
<keyword evidence="5" id="KW-0804">Transcription</keyword>
<evidence type="ECO:0000259" key="8">
    <source>
        <dbReference type="PROSITE" id="PS50048"/>
    </source>
</evidence>
<dbReference type="InterPro" id="IPR036864">
    <property type="entry name" value="Zn2-C6_fun-type_DNA-bd_sf"/>
</dbReference>
<dbReference type="Gene3D" id="4.10.240.10">
    <property type="entry name" value="Zn(2)-C6 fungal-type DNA-binding domain"/>
    <property type="match status" value="1"/>
</dbReference>
<evidence type="ECO:0000256" key="5">
    <source>
        <dbReference type="ARBA" id="ARBA00023163"/>
    </source>
</evidence>
<dbReference type="InterPro" id="IPR021858">
    <property type="entry name" value="Fun_TF"/>
</dbReference>
<sequence length="515" mass="57439">MNRRSRGGCIDCRRSKVKCDETRPFCGTCTRRRRVCQGYASSSSNGNSTGSGGGSSTSGHHHNHAKGRPDLRSLQHPKDEPRSPSAGSDASNQSMSDLVTLSPKCFSLIPPGVVQAADEPLIEIYFNRHPYELLIGPEFVHEMNANVLVLLHQKPKNMVDCLSGIGHMYLTDHRGGSILPVLDRRARIIANLRELKDASYDLDEISSLLLGLCAMELVGSASAVSDMVIPAIISNSASLINHHISSGREISSLAKYFIRALARQDIIISLIQLRRPMIATAVWLDDYSRTSVDRLMGYTATLMPLFEELGALAEELHVTTQPVWQIEHDFIDEGAFDPIPLLPSSEMLDLTPASLHLEVLQRAEDLRLRIQSWRPAVPQDLPFRSSRKFLSHASAYRAAALLYLYRLFKPSGSSLEADREALSMAHDILLYAGGPAEELKMFLWPIFLAACELSDEEDRSSVLNIFESISAQRKTVTAERTKAFCINRIWKARDEGMVWNWMILARQFPDECLPI</sequence>
<evidence type="ECO:0000256" key="3">
    <source>
        <dbReference type="ARBA" id="ARBA00023015"/>
    </source>
</evidence>
<feature type="compositionally biased region" description="Polar residues" evidence="7">
    <location>
        <begin position="85"/>
        <end position="94"/>
    </location>
</feature>
<protein>
    <submittedName>
        <fullName evidence="9">C6 zinc finger domain protein</fullName>
    </submittedName>
</protein>
<dbReference type="GO" id="GO:0008270">
    <property type="term" value="F:zinc ion binding"/>
    <property type="evidence" value="ECO:0007669"/>
    <property type="project" value="InterPro"/>
</dbReference>
<keyword evidence="3" id="KW-0805">Transcription regulation</keyword>
<organism evidence="9 10">
    <name type="scientific">Pleurostoma richardsiae</name>
    <dbReference type="NCBI Taxonomy" id="41990"/>
    <lineage>
        <taxon>Eukaryota</taxon>
        <taxon>Fungi</taxon>
        <taxon>Dikarya</taxon>
        <taxon>Ascomycota</taxon>
        <taxon>Pezizomycotina</taxon>
        <taxon>Sordariomycetes</taxon>
        <taxon>Sordariomycetidae</taxon>
        <taxon>Calosphaeriales</taxon>
        <taxon>Pleurostomataceae</taxon>
        <taxon>Pleurostoma</taxon>
    </lineage>
</organism>